<dbReference type="EMBL" id="BDFE01000009">
    <property type="protein sequence ID" value="GAU08146.1"/>
    <property type="molecule type" value="Genomic_DNA"/>
</dbReference>
<dbReference type="OrthoDB" id="5324801at2"/>
<evidence type="ECO:0000313" key="2">
    <source>
        <dbReference type="Proteomes" id="UP000095200"/>
    </source>
</evidence>
<protein>
    <submittedName>
        <fullName evidence="1">Uncharacterized protein</fullName>
    </submittedName>
</protein>
<organism evidence="1 2">
    <name type="scientific">Desulfoplanes formicivorans</name>
    <dbReference type="NCBI Taxonomy" id="1592317"/>
    <lineage>
        <taxon>Bacteria</taxon>
        <taxon>Pseudomonadati</taxon>
        <taxon>Thermodesulfobacteriota</taxon>
        <taxon>Desulfovibrionia</taxon>
        <taxon>Desulfovibrionales</taxon>
        <taxon>Desulfoplanaceae</taxon>
        <taxon>Desulfoplanes</taxon>
    </lineage>
</organism>
<comment type="caution">
    <text evidence="1">The sequence shown here is derived from an EMBL/GenBank/DDBJ whole genome shotgun (WGS) entry which is preliminary data.</text>
</comment>
<dbReference type="RefSeq" id="WP_069857639.1">
    <property type="nucleotide sequence ID" value="NZ_BDFE01000009.1"/>
</dbReference>
<evidence type="ECO:0000313" key="1">
    <source>
        <dbReference type="EMBL" id="GAU08146.1"/>
    </source>
</evidence>
<keyword evidence="2" id="KW-1185">Reference proteome</keyword>
<dbReference type="AlphaFoldDB" id="A0A194AGD7"/>
<accession>A0A194AGD7</accession>
<sequence>MTLSKISSLPVAPTRQDMDSFDQRADAFLTALVTMQEELDAWVDEFNAEGSTYNDKFTNRDSRLGSLEEEISTARGGSDDLADRLDAMSDRISNLIVMQQEISLGNIRVSRSRRPTPDDDGYLVGTYWVYPGEDDFWMCVRAEVSQYARWRRSNGDLVRRLDAPSVSGDASIDTFGELTLSLNGIDGEATEIRWYATGSPTVVSGAMAGTLNNTITLSWDTAGAYEVRAKVIGDGDLLYDSLYSDALHVVCGPSIYCGCGIYCGDGSYPGMMLE</sequence>
<dbReference type="Proteomes" id="UP000095200">
    <property type="component" value="Unassembled WGS sequence"/>
</dbReference>
<dbReference type="STRING" id="1592317.DPF_0849"/>
<gene>
    <name evidence="1" type="ORF">DPF_0849</name>
</gene>
<proteinExistence type="predicted"/>
<name>A0A194AGD7_9BACT</name>
<reference evidence="2" key="1">
    <citation type="submission" date="2016-06" db="EMBL/GenBank/DDBJ databases">
        <title>Draft genome sequence of Desulfoplanes formicivorans strain Pf12B.</title>
        <authorList>
            <person name="Watanabe M."/>
            <person name="Kojima H."/>
            <person name="Fukui M."/>
        </authorList>
    </citation>
    <scope>NUCLEOTIDE SEQUENCE [LARGE SCALE GENOMIC DNA]</scope>
    <source>
        <strain evidence="2">Pf12B</strain>
    </source>
</reference>